<comment type="catalytic activity">
    <reaction evidence="15">
        <text>2,6,10,14-tetramethylpentadecanal + NAD(+) + H2O = 2,6,10,14-tetramethylpentadecanoate + NADH + 2 H(+)</text>
        <dbReference type="Rhea" id="RHEA:44016"/>
        <dbReference type="ChEBI" id="CHEBI:15377"/>
        <dbReference type="ChEBI" id="CHEBI:15378"/>
        <dbReference type="ChEBI" id="CHEBI:49189"/>
        <dbReference type="ChEBI" id="CHEBI:57540"/>
        <dbReference type="ChEBI" id="CHEBI:57945"/>
        <dbReference type="ChEBI" id="CHEBI:77268"/>
    </reaction>
</comment>
<evidence type="ECO:0000256" key="17">
    <source>
        <dbReference type="ARBA" id="ARBA00047920"/>
    </source>
</evidence>
<accession>A0A2I4CG05</accession>
<evidence type="ECO:0000256" key="26">
    <source>
        <dbReference type="ARBA" id="ARBA00049148"/>
    </source>
</evidence>
<evidence type="ECO:0000256" key="24">
    <source>
        <dbReference type="ARBA" id="ARBA00048895"/>
    </source>
</evidence>
<keyword evidence="13" id="KW-0443">Lipid metabolism</keyword>
<dbReference type="InterPro" id="IPR016162">
    <property type="entry name" value="Ald_DH_N"/>
</dbReference>
<comment type="catalytic activity">
    <reaction evidence="16">
        <text>heptanal + NAD(+) + H2O = heptanoate + NADH + 2 H(+)</text>
        <dbReference type="Rhea" id="RHEA:44108"/>
        <dbReference type="ChEBI" id="CHEBI:15377"/>
        <dbReference type="ChEBI" id="CHEBI:15378"/>
        <dbReference type="ChEBI" id="CHEBI:32362"/>
        <dbReference type="ChEBI" id="CHEBI:34787"/>
        <dbReference type="ChEBI" id="CHEBI:57540"/>
        <dbReference type="ChEBI" id="CHEBI:57945"/>
    </reaction>
</comment>
<proteinExistence type="inferred from homology"/>
<evidence type="ECO:0000256" key="12">
    <source>
        <dbReference type="ARBA" id="ARBA00023027"/>
    </source>
</evidence>
<dbReference type="InParanoid" id="A0A2I4CG05"/>
<dbReference type="AlphaFoldDB" id="A0A2I4CG05"/>
<evidence type="ECO:0000256" key="29">
    <source>
        <dbReference type="PIRSR" id="PIRSR036492-1"/>
    </source>
</evidence>
<evidence type="ECO:0000256" key="10">
    <source>
        <dbReference type="ARBA" id="ARBA00022989"/>
    </source>
</evidence>
<dbReference type="PANTHER" id="PTHR43570">
    <property type="entry name" value="ALDEHYDE DEHYDROGENASE"/>
    <property type="match status" value="1"/>
</dbReference>
<dbReference type="Proteomes" id="UP000192220">
    <property type="component" value="Unplaced"/>
</dbReference>
<dbReference type="InterPro" id="IPR015590">
    <property type="entry name" value="Aldehyde_DH_dom"/>
</dbReference>
<dbReference type="Pfam" id="PF00171">
    <property type="entry name" value="Aldedh"/>
    <property type="match status" value="1"/>
</dbReference>
<comment type="catalytic activity">
    <reaction evidence="17">
        <text>(2E,6E)-farnesal + NAD(+) + H2O = (2E,6E)-farnesoate + NADH + 2 H(+)</text>
        <dbReference type="Rhea" id="RHEA:24216"/>
        <dbReference type="ChEBI" id="CHEBI:15377"/>
        <dbReference type="ChEBI" id="CHEBI:15378"/>
        <dbReference type="ChEBI" id="CHEBI:15894"/>
        <dbReference type="ChEBI" id="CHEBI:57540"/>
        <dbReference type="ChEBI" id="CHEBI:57945"/>
        <dbReference type="ChEBI" id="CHEBI:83276"/>
        <dbReference type="EC" id="1.2.1.94"/>
    </reaction>
</comment>
<dbReference type="PANTHER" id="PTHR43570:SF9">
    <property type="entry name" value="ALDEHYDE DEHYDROGENASE FAMILY 3 MEMBER A2"/>
    <property type="match status" value="1"/>
</dbReference>
<comment type="catalytic activity">
    <reaction evidence="21">
        <text>octadecanal + NAD(+) + H2O = octadecanoate + NADH + 2 H(+)</text>
        <dbReference type="Rhea" id="RHEA:44020"/>
        <dbReference type="ChEBI" id="CHEBI:15377"/>
        <dbReference type="ChEBI" id="CHEBI:15378"/>
        <dbReference type="ChEBI" id="CHEBI:17034"/>
        <dbReference type="ChEBI" id="CHEBI:25629"/>
        <dbReference type="ChEBI" id="CHEBI:57540"/>
        <dbReference type="ChEBI" id="CHEBI:57945"/>
    </reaction>
</comment>
<feature type="domain" description="Aldehyde dehydrogenase" evidence="33">
    <location>
        <begin position="47"/>
        <end position="466"/>
    </location>
</feature>
<dbReference type="FunFam" id="3.40.605.10:FF:000004">
    <property type="entry name" value="Aldehyde dehydrogenase"/>
    <property type="match status" value="1"/>
</dbReference>
<evidence type="ECO:0000256" key="23">
    <source>
        <dbReference type="ARBA" id="ARBA00048826"/>
    </source>
</evidence>
<comment type="catalytic activity">
    <reaction evidence="27">
        <text>an aldehyde + NAD(+) + H2O = a carboxylate + NADH + 2 H(+)</text>
        <dbReference type="Rhea" id="RHEA:16185"/>
        <dbReference type="ChEBI" id="CHEBI:15377"/>
        <dbReference type="ChEBI" id="CHEBI:15378"/>
        <dbReference type="ChEBI" id="CHEBI:17478"/>
        <dbReference type="ChEBI" id="CHEBI:29067"/>
        <dbReference type="ChEBI" id="CHEBI:57540"/>
        <dbReference type="ChEBI" id="CHEBI:57945"/>
        <dbReference type="EC" id="1.2.1.3"/>
    </reaction>
</comment>
<feature type="active site" evidence="29 30">
    <location>
        <position position="250"/>
    </location>
</feature>
<evidence type="ECO:0000256" key="13">
    <source>
        <dbReference type="ARBA" id="ARBA00023098"/>
    </source>
</evidence>
<comment type="catalytic activity">
    <reaction evidence="25">
        <text>decanal + NAD(+) + H2O = decanoate + NADH + 2 H(+)</text>
        <dbReference type="Rhea" id="RHEA:44104"/>
        <dbReference type="ChEBI" id="CHEBI:15377"/>
        <dbReference type="ChEBI" id="CHEBI:15378"/>
        <dbReference type="ChEBI" id="CHEBI:27689"/>
        <dbReference type="ChEBI" id="CHEBI:31457"/>
        <dbReference type="ChEBI" id="CHEBI:57540"/>
        <dbReference type="ChEBI" id="CHEBI:57945"/>
    </reaction>
</comment>
<evidence type="ECO:0000256" key="21">
    <source>
        <dbReference type="ARBA" id="ARBA00048648"/>
    </source>
</evidence>
<dbReference type="Gene3D" id="3.40.309.10">
    <property type="entry name" value="Aldehyde Dehydrogenase, Chain A, domain 2"/>
    <property type="match status" value="1"/>
</dbReference>
<keyword evidence="5" id="KW-0597">Phosphoprotein</keyword>
<evidence type="ECO:0000256" key="1">
    <source>
        <dbReference type="ARBA" id="ARBA00004131"/>
    </source>
</evidence>
<evidence type="ECO:0000256" key="31">
    <source>
        <dbReference type="RuleBase" id="RU003345"/>
    </source>
</evidence>
<sequence length="529" mass="59676">MTDLLLSRCGFREVFSTFSEVCCPNLSEWKGDFIRPSVFTMSREQVVVERARRAFQTGRSKPLDFRIQQLKKLQSFICERQKDITDALRRDLSKNEFVSELFETLVLEAELKLTISRLADWAAPRPVEKNLLTLTDEAYVKPEPLGLVLIIGPWNYPWALTLLPLVGAIAAGNAVVIKPSEISLNSSNVMEEYLPQYIDKDLYPVVTGGAAETQELLKQKFDHIFYTGSSSVGKLVMEAAARHLTPVTLELGGKSPCYIDKNCDITTACRRITWGKLTNCGQTCIAPDYVLCESVVQSRVLEEIKKSIKEFYTDNPKVSDDYGRIVSQRHFKRLMGLMEGSTVAFGGDVDESQLYIGPTVLEGVTSESRVMKEEIFGPLLPIITVDGVEEAIQFINDREKPLVLYVFSYDKKLIKRMLAETSSGALLANDCLVHFIDSALPFGGVGHSGMGRYRGRHSFDLLSNLRSCLIKQLHLERVNSMRYPPHNSRRLGWARFFLLTQISLRRLGYVLAMLAALSAFLVQKYLRQD</sequence>
<evidence type="ECO:0000256" key="28">
    <source>
        <dbReference type="PIRNR" id="PIRNR036492"/>
    </source>
</evidence>
<dbReference type="GO" id="GO:0004028">
    <property type="term" value="F:3-chloroallyl aldehyde dehydrogenase activity"/>
    <property type="evidence" value="ECO:0007669"/>
    <property type="project" value="TreeGrafter"/>
</dbReference>
<evidence type="ECO:0000256" key="16">
    <source>
        <dbReference type="ARBA" id="ARBA00047531"/>
    </source>
</evidence>
<evidence type="ECO:0000256" key="8">
    <source>
        <dbReference type="ARBA" id="ARBA00022832"/>
    </source>
</evidence>
<comment type="catalytic activity">
    <reaction evidence="19">
        <text>dodecanoate + NADH + 2 H(+) = dodecanal + NAD(+) + H2O</text>
        <dbReference type="Rhea" id="RHEA:44168"/>
        <dbReference type="ChEBI" id="CHEBI:15377"/>
        <dbReference type="ChEBI" id="CHEBI:15378"/>
        <dbReference type="ChEBI" id="CHEBI:18262"/>
        <dbReference type="ChEBI" id="CHEBI:27836"/>
        <dbReference type="ChEBI" id="CHEBI:57540"/>
        <dbReference type="ChEBI" id="CHEBI:57945"/>
    </reaction>
</comment>
<evidence type="ECO:0000256" key="20">
    <source>
        <dbReference type="ARBA" id="ARBA00048607"/>
    </source>
</evidence>
<dbReference type="PIRSF" id="PIRSF036492">
    <property type="entry name" value="ALDH"/>
    <property type="match status" value="1"/>
</dbReference>
<evidence type="ECO:0000256" key="19">
    <source>
        <dbReference type="ARBA" id="ARBA00048322"/>
    </source>
</evidence>
<evidence type="ECO:0000256" key="25">
    <source>
        <dbReference type="ARBA" id="ARBA00048972"/>
    </source>
</evidence>
<evidence type="ECO:0000313" key="35">
    <source>
        <dbReference type="RefSeq" id="XP_013878926.1"/>
    </source>
</evidence>
<evidence type="ECO:0000313" key="34">
    <source>
        <dbReference type="Proteomes" id="UP000192220"/>
    </source>
</evidence>
<evidence type="ECO:0000256" key="3">
    <source>
        <dbReference type="ARBA" id="ARBA00009986"/>
    </source>
</evidence>
<feature type="transmembrane region" description="Helical" evidence="32">
    <location>
        <begin position="507"/>
        <end position="526"/>
    </location>
</feature>
<evidence type="ECO:0000256" key="5">
    <source>
        <dbReference type="ARBA" id="ARBA00022553"/>
    </source>
</evidence>
<dbReference type="InterPro" id="IPR016161">
    <property type="entry name" value="Ald_DH/histidinol_DH"/>
</dbReference>
<dbReference type="InterPro" id="IPR016160">
    <property type="entry name" value="Ald_DH_CS_CYS"/>
</dbReference>
<dbReference type="PROSITE" id="PS00070">
    <property type="entry name" value="ALDEHYDE_DEHYDR_CYS"/>
    <property type="match status" value="1"/>
</dbReference>
<evidence type="ECO:0000256" key="32">
    <source>
        <dbReference type="SAM" id="Phobius"/>
    </source>
</evidence>
<dbReference type="InterPro" id="IPR012394">
    <property type="entry name" value="Aldehyde_DH_NAD(P)"/>
</dbReference>
<dbReference type="InterPro" id="IPR029510">
    <property type="entry name" value="Ald_DH_CS_GLU"/>
</dbReference>
<comment type="subcellular location">
    <subcellularLocation>
        <location evidence="1">Endoplasmic reticulum membrane</location>
        <topology evidence="1">Single-pass membrane protein</topology>
        <orientation evidence="1">Cytoplasmic side</orientation>
    </subcellularLocation>
    <subcellularLocation>
        <location evidence="2">Microsome membrane</location>
    </subcellularLocation>
</comment>
<evidence type="ECO:0000256" key="22">
    <source>
        <dbReference type="ARBA" id="ARBA00048806"/>
    </source>
</evidence>
<protein>
    <recommendedName>
        <fullName evidence="28">Aldehyde dehydrogenase</fullName>
    </recommendedName>
</protein>
<dbReference type="Gene3D" id="3.40.605.10">
    <property type="entry name" value="Aldehyde Dehydrogenase, Chain A, domain 1"/>
    <property type="match status" value="1"/>
</dbReference>
<keyword evidence="7" id="KW-0256">Endoplasmic reticulum</keyword>
<dbReference type="GO" id="GO:0006081">
    <property type="term" value="P:aldehyde metabolic process"/>
    <property type="evidence" value="ECO:0007669"/>
    <property type="project" value="InterPro"/>
</dbReference>
<keyword evidence="11 28" id="KW-0560">Oxidoreductase</keyword>
<dbReference type="SUPFAM" id="SSF53720">
    <property type="entry name" value="ALDH-like"/>
    <property type="match status" value="1"/>
</dbReference>
<feature type="active site" evidence="29">
    <location>
        <position position="284"/>
    </location>
</feature>
<keyword evidence="8" id="KW-0276">Fatty acid metabolism</keyword>
<comment type="catalytic activity">
    <reaction evidence="20">
        <text>22-oxodocosanoate + NAD(+) + H2O = docosanedioate + NADH + 2 H(+)</text>
        <dbReference type="Rhea" id="RHEA:39015"/>
        <dbReference type="ChEBI" id="CHEBI:15377"/>
        <dbReference type="ChEBI" id="CHEBI:15378"/>
        <dbReference type="ChEBI" id="CHEBI:57540"/>
        <dbReference type="ChEBI" id="CHEBI:57945"/>
        <dbReference type="ChEBI" id="CHEBI:76298"/>
        <dbReference type="ChEBI" id="CHEBI:76299"/>
    </reaction>
</comment>
<dbReference type="GO" id="GO:0005789">
    <property type="term" value="C:endoplasmic reticulum membrane"/>
    <property type="evidence" value="ECO:0007669"/>
    <property type="project" value="UniProtKB-SubCell"/>
</dbReference>
<dbReference type="FunFam" id="3.40.309.10:FF:000003">
    <property type="entry name" value="Aldehyde dehydrogenase"/>
    <property type="match status" value="1"/>
</dbReference>
<dbReference type="GeneID" id="106528325"/>
<comment type="catalytic activity">
    <reaction evidence="23">
        <text>(2E)-hexadecenal + NAD(+) + H2O = (E)-hexadec-2-enoate + NADH + 2 H(+)</text>
        <dbReference type="Rhea" id="RHEA:36135"/>
        <dbReference type="ChEBI" id="CHEBI:15377"/>
        <dbReference type="ChEBI" id="CHEBI:15378"/>
        <dbReference type="ChEBI" id="CHEBI:17585"/>
        <dbReference type="ChEBI" id="CHEBI:57540"/>
        <dbReference type="ChEBI" id="CHEBI:57945"/>
        <dbReference type="ChEBI" id="CHEBI:72745"/>
    </reaction>
</comment>
<evidence type="ECO:0000256" key="15">
    <source>
        <dbReference type="ARBA" id="ARBA00047498"/>
    </source>
</evidence>
<dbReference type="OrthoDB" id="440325at2759"/>
<evidence type="ECO:0000256" key="9">
    <source>
        <dbReference type="ARBA" id="ARBA00022848"/>
    </source>
</evidence>
<keyword evidence="34" id="KW-1185">Reference proteome</keyword>
<dbReference type="GO" id="GO:0120553">
    <property type="term" value="F:farnesal dehydrogenase (NAD+) activity"/>
    <property type="evidence" value="ECO:0007669"/>
    <property type="project" value="UniProtKB-EC"/>
</dbReference>
<comment type="catalytic activity">
    <reaction evidence="18">
        <text>tetradecanal + NAD(+) + H2O = tetradecanoate + NADH + 2 H(+)</text>
        <dbReference type="Rhea" id="RHEA:44172"/>
        <dbReference type="ChEBI" id="CHEBI:15377"/>
        <dbReference type="ChEBI" id="CHEBI:15378"/>
        <dbReference type="ChEBI" id="CHEBI:30807"/>
        <dbReference type="ChEBI" id="CHEBI:57540"/>
        <dbReference type="ChEBI" id="CHEBI:57945"/>
        <dbReference type="ChEBI" id="CHEBI:84067"/>
    </reaction>
</comment>
<evidence type="ECO:0000256" key="4">
    <source>
        <dbReference type="ARBA" id="ARBA00011738"/>
    </source>
</evidence>
<evidence type="ECO:0000256" key="7">
    <source>
        <dbReference type="ARBA" id="ARBA00022824"/>
    </source>
</evidence>
<keyword evidence="14 32" id="KW-0472">Membrane</keyword>
<comment type="catalytic activity">
    <reaction evidence="24">
        <text>a fatty aldehyde + NAD(+) + H2O = a fatty acid + NADH + 2 H(+)</text>
        <dbReference type="Rhea" id="RHEA:49832"/>
        <dbReference type="ChEBI" id="CHEBI:15377"/>
        <dbReference type="ChEBI" id="CHEBI:15378"/>
        <dbReference type="ChEBI" id="CHEBI:28868"/>
        <dbReference type="ChEBI" id="CHEBI:35746"/>
        <dbReference type="ChEBI" id="CHEBI:57540"/>
        <dbReference type="ChEBI" id="CHEBI:57945"/>
    </reaction>
</comment>
<evidence type="ECO:0000256" key="11">
    <source>
        <dbReference type="ARBA" id="ARBA00023002"/>
    </source>
</evidence>
<comment type="catalytic activity">
    <reaction evidence="22">
        <text>octanal + NAD(+) + H2O = octanoate + NADH + 2 H(+)</text>
        <dbReference type="Rhea" id="RHEA:44100"/>
        <dbReference type="ChEBI" id="CHEBI:15377"/>
        <dbReference type="ChEBI" id="CHEBI:15378"/>
        <dbReference type="ChEBI" id="CHEBI:17935"/>
        <dbReference type="ChEBI" id="CHEBI:25646"/>
        <dbReference type="ChEBI" id="CHEBI:57540"/>
        <dbReference type="ChEBI" id="CHEBI:57945"/>
    </reaction>
</comment>
<keyword evidence="10 32" id="KW-1133">Transmembrane helix</keyword>
<evidence type="ECO:0000256" key="2">
    <source>
        <dbReference type="ARBA" id="ARBA00004524"/>
    </source>
</evidence>
<keyword evidence="9" id="KW-0492">Microsome</keyword>
<evidence type="ECO:0000256" key="14">
    <source>
        <dbReference type="ARBA" id="ARBA00023136"/>
    </source>
</evidence>
<dbReference type="InterPro" id="IPR016163">
    <property type="entry name" value="Ald_DH_C"/>
</dbReference>
<evidence type="ECO:0000256" key="30">
    <source>
        <dbReference type="PROSITE-ProRule" id="PRU10007"/>
    </source>
</evidence>
<dbReference type="KEGG" id="alim:106528325"/>
<evidence type="ECO:0000256" key="27">
    <source>
        <dbReference type="ARBA" id="ARBA00049194"/>
    </source>
</evidence>
<reference evidence="35" key="1">
    <citation type="submission" date="2025-08" db="UniProtKB">
        <authorList>
            <consortium name="RefSeq"/>
        </authorList>
    </citation>
    <scope>IDENTIFICATION</scope>
</reference>
<comment type="similarity">
    <text evidence="3 28 31">Belongs to the aldehyde dehydrogenase family.</text>
</comment>
<dbReference type="RefSeq" id="XP_013878926.1">
    <property type="nucleotide sequence ID" value="XM_014023472.1"/>
</dbReference>
<dbReference type="STRING" id="52670.A0A2I4CG05"/>
<name>A0A2I4CG05_AUSLI</name>
<evidence type="ECO:0000259" key="33">
    <source>
        <dbReference type="Pfam" id="PF00171"/>
    </source>
</evidence>
<dbReference type="GO" id="GO:0006631">
    <property type="term" value="P:fatty acid metabolic process"/>
    <property type="evidence" value="ECO:0007669"/>
    <property type="project" value="UniProtKB-KW"/>
</dbReference>
<comment type="catalytic activity">
    <reaction evidence="26">
        <text>hexadecanoate + NADH + 2 H(+) = hexadecanal + NAD(+) + H2O</text>
        <dbReference type="Rhea" id="RHEA:33739"/>
        <dbReference type="ChEBI" id="CHEBI:7896"/>
        <dbReference type="ChEBI" id="CHEBI:15377"/>
        <dbReference type="ChEBI" id="CHEBI:15378"/>
        <dbReference type="ChEBI" id="CHEBI:17600"/>
        <dbReference type="ChEBI" id="CHEBI:57540"/>
        <dbReference type="ChEBI" id="CHEBI:57945"/>
    </reaction>
</comment>
<keyword evidence="12" id="KW-0520">NAD</keyword>
<comment type="subunit">
    <text evidence="4">Homodimer.</text>
</comment>
<evidence type="ECO:0000256" key="18">
    <source>
        <dbReference type="ARBA" id="ARBA00047959"/>
    </source>
</evidence>
<gene>
    <name evidence="35" type="primary">LOC106528325</name>
</gene>
<organism evidence="34 35">
    <name type="scientific">Austrofundulus limnaeus</name>
    <name type="common">Annual killifish</name>
    <dbReference type="NCBI Taxonomy" id="52670"/>
    <lineage>
        <taxon>Eukaryota</taxon>
        <taxon>Metazoa</taxon>
        <taxon>Chordata</taxon>
        <taxon>Craniata</taxon>
        <taxon>Vertebrata</taxon>
        <taxon>Euteleostomi</taxon>
        <taxon>Actinopterygii</taxon>
        <taxon>Neopterygii</taxon>
        <taxon>Teleostei</taxon>
        <taxon>Neoteleostei</taxon>
        <taxon>Acanthomorphata</taxon>
        <taxon>Ovalentaria</taxon>
        <taxon>Atherinomorphae</taxon>
        <taxon>Cyprinodontiformes</taxon>
        <taxon>Rivulidae</taxon>
        <taxon>Austrofundulus</taxon>
    </lineage>
</organism>
<dbReference type="PROSITE" id="PS00687">
    <property type="entry name" value="ALDEHYDE_DEHYDR_GLU"/>
    <property type="match status" value="1"/>
</dbReference>
<evidence type="ECO:0000256" key="6">
    <source>
        <dbReference type="ARBA" id="ARBA00022692"/>
    </source>
</evidence>
<keyword evidence="6 32" id="KW-0812">Transmembrane</keyword>